<dbReference type="InterPro" id="IPR043502">
    <property type="entry name" value="DNA/RNA_pol_sf"/>
</dbReference>
<organism evidence="1 2">
    <name type="scientific">Paramuricea clavata</name>
    <name type="common">Red gorgonian</name>
    <name type="synonym">Violescent sea-whip</name>
    <dbReference type="NCBI Taxonomy" id="317549"/>
    <lineage>
        <taxon>Eukaryota</taxon>
        <taxon>Metazoa</taxon>
        <taxon>Cnidaria</taxon>
        <taxon>Anthozoa</taxon>
        <taxon>Octocorallia</taxon>
        <taxon>Malacalcyonacea</taxon>
        <taxon>Plexauridae</taxon>
        <taxon>Paramuricea</taxon>
    </lineage>
</organism>
<reference evidence="1" key="1">
    <citation type="submission" date="2020-04" db="EMBL/GenBank/DDBJ databases">
        <authorList>
            <person name="Alioto T."/>
            <person name="Alioto T."/>
            <person name="Gomez Garrido J."/>
        </authorList>
    </citation>
    <scope>NUCLEOTIDE SEQUENCE</scope>
    <source>
        <strain evidence="1">A484AB</strain>
    </source>
</reference>
<comment type="caution">
    <text evidence="1">The sequence shown here is derived from an EMBL/GenBank/DDBJ whole genome shotgun (WGS) entry which is preliminary data.</text>
</comment>
<evidence type="ECO:0000313" key="1">
    <source>
        <dbReference type="EMBL" id="CAB4020191.1"/>
    </source>
</evidence>
<dbReference type="PANTHER" id="PTHR33332">
    <property type="entry name" value="REVERSE TRANSCRIPTASE DOMAIN-CONTAINING PROTEIN"/>
    <property type="match status" value="1"/>
</dbReference>
<dbReference type="PROSITE" id="PS50878">
    <property type="entry name" value="RT_POL"/>
    <property type="match status" value="1"/>
</dbReference>
<gene>
    <name evidence="1" type="ORF">PACLA_8A076658</name>
</gene>
<dbReference type="AlphaFoldDB" id="A0A7D9J2J4"/>
<protein>
    <submittedName>
        <fullName evidence="1">Uncharacterized protein</fullName>
    </submittedName>
</protein>
<accession>A0A7D9J2J4</accession>
<dbReference type="Pfam" id="PF00078">
    <property type="entry name" value="RVT_1"/>
    <property type="match status" value="1"/>
</dbReference>
<proteinExistence type="predicted"/>
<keyword evidence="2" id="KW-1185">Reference proteome</keyword>
<dbReference type="Proteomes" id="UP001152795">
    <property type="component" value="Unassembled WGS sequence"/>
</dbReference>
<name>A0A7D9J2J4_PARCT</name>
<dbReference type="SUPFAM" id="SSF56672">
    <property type="entry name" value="DNA/RNA polymerases"/>
    <property type="match status" value="1"/>
</dbReference>
<evidence type="ECO:0000313" key="2">
    <source>
        <dbReference type="Proteomes" id="UP001152795"/>
    </source>
</evidence>
<dbReference type="EMBL" id="CACRXK020010827">
    <property type="protein sequence ID" value="CAB4020191.1"/>
    <property type="molecule type" value="Genomic_DNA"/>
</dbReference>
<dbReference type="OrthoDB" id="5598591at2759"/>
<sequence>MIKTFGSASEPTQNCDIVSLSVGNDYDNAINLKADVVPTICVPISNQATLAVQSTYDHLRGLRLANCDETNNEFEVDMLIAIDQKKVTAVILLDMSKAFDSINHNILFAKLEDVGVSSRCLGWFKSYLSERYQAVRINSTLSEKLPVVSGVPQGSILGPLLFSIYVNDLPSVAKNCSSESYIDDTKLLLSFRINDSNIVLTDLNEDLIRVRNWCFDNLLLLNPDKTKLMVYGSRQMIAKLPDFRLSLLGKELTPASSVKEIQSSPSTIISFLLFHPASQVSAR</sequence>
<dbReference type="InterPro" id="IPR000477">
    <property type="entry name" value="RT_dom"/>
</dbReference>